<evidence type="ECO:0000313" key="1">
    <source>
        <dbReference type="EMBL" id="KAJ8644719.1"/>
    </source>
</evidence>
<gene>
    <name evidence="1" type="ORF">MRB53_006467</name>
</gene>
<dbReference type="Proteomes" id="UP001234297">
    <property type="component" value="Chromosome 2"/>
</dbReference>
<accession>A0ACC2MGF7</accession>
<protein>
    <submittedName>
        <fullName evidence="1">Uncharacterized protein</fullName>
    </submittedName>
</protein>
<sequence>MAHHSQLLAILKASAKHKTPSKGKQIHAHIIKSGLEQCSILPNNLIHMYGKCGLLQNALSLFDKMPHRDVVSWASILATLTHADQSHHALAIFPNMITLTNPTRSQQTMIFSKLGRSLSQSDRSRFQIVASLSHIPILKYVFFFTFCFNRSIDSAFSERSLG</sequence>
<reference evidence="1 2" key="1">
    <citation type="journal article" date="2022" name="Hortic Res">
        <title>A haplotype resolved chromosomal level avocado genome allows analysis of novel avocado genes.</title>
        <authorList>
            <person name="Nath O."/>
            <person name="Fletcher S.J."/>
            <person name="Hayward A."/>
            <person name="Shaw L.M."/>
            <person name="Masouleh A.K."/>
            <person name="Furtado A."/>
            <person name="Henry R.J."/>
            <person name="Mitter N."/>
        </authorList>
    </citation>
    <scope>NUCLEOTIDE SEQUENCE [LARGE SCALE GENOMIC DNA]</scope>
    <source>
        <strain evidence="2">cv. Hass</strain>
    </source>
</reference>
<keyword evidence="2" id="KW-1185">Reference proteome</keyword>
<proteinExistence type="predicted"/>
<organism evidence="1 2">
    <name type="scientific">Persea americana</name>
    <name type="common">Avocado</name>
    <dbReference type="NCBI Taxonomy" id="3435"/>
    <lineage>
        <taxon>Eukaryota</taxon>
        <taxon>Viridiplantae</taxon>
        <taxon>Streptophyta</taxon>
        <taxon>Embryophyta</taxon>
        <taxon>Tracheophyta</taxon>
        <taxon>Spermatophyta</taxon>
        <taxon>Magnoliopsida</taxon>
        <taxon>Magnoliidae</taxon>
        <taxon>Laurales</taxon>
        <taxon>Lauraceae</taxon>
        <taxon>Persea</taxon>
    </lineage>
</organism>
<name>A0ACC2MGF7_PERAE</name>
<dbReference type="EMBL" id="CM056810">
    <property type="protein sequence ID" value="KAJ8644719.1"/>
    <property type="molecule type" value="Genomic_DNA"/>
</dbReference>
<comment type="caution">
    <text evidence="1">The sequence shown here is derived from an EMBL/GenBank/DDBJ whole genome shotgun (WGS) entry which is preliminary data.</text>
</comment>
<evidence type="ECO:0000313" key="2">
    <source>
        <dbReference type="Proteomes" id="UP001234297"/>
    </source>
</evidence>